<dbReference type="EMBL" id="AP027728">
    <property type="protein sequence ID" value="BDZ39915.1"/>
    <property type="molecule type" value="Genomic_DNA"/>
</dbReference>
<dbReference type="RefSeq" id="WP_286300365.1">
    <property type="nucleotide sequence ID" value="NZ_AP027728.1"/>
</dbReference>
<proteinExistence type="predicted"/>
<gene>
    <name evidence="1" type="ORF">GCM10025863_25290</name>
</gene>
<keyword evidence="2" id="KW-1185">Reference proteome</keyword>
<evidence type="ECO:0000313" key="1">
    <source>
        <dbReference type="EMBL" id="BDZ39915.1"/>
    </source>
</evidence>
<name>A0ABN6X6T6_9MICO</name>
<sequence>MTTKKHTVRLEIPDLHDKQENWLPACIYTWADRWGWATDLRIRRTATAIEIEGEPLSINAGEWERTWDIALHEDTWTARAEYGIRLTALGKKAATVVKTWAADGLHETEFEFTCAEVPFTPALGYGWDWQPIPVAKTDGPSWLSEPRHGQREKPWERLDQAVSPVVFAKALGFLTFQFPGEEETIIFGENGRYAGVVRSGEWVDIHGLTEDLEDAEARFAAARAASANIFAEALETRGERDTIEKLKARISENNYTAEFYFPTREGAASFGLDSENRPVGSHDMLTALVGGNRSTAAKLAARYREGLLHG</sequence>
<dbReference type="Proteomes" id="UP001321543">
    <property type="component" value="Chromosome"/>
</dbReference>
<organism evidence="1 2">
    <name type="scientific">Microbacterium suwonense</name>
    <dbReference type="NCBI Taxonomy" id="683047"/>
    <lineage>
        <taxon>Bacteria</taxon>
        <taxon>Bacillati</taxon>
        <taxon>Actinomycetota</taxon>
        <taxon>Actinomycetes</taxon>
        <taxon>Micrococcales</taxon>
        <taxon>Microbacteriaceae</taxon>
        <taxon>Microbacterium</taxon>
    </lineage>
</organism>
<protein>
    <submittedName>
        <fullName evidence="1">Uncharacterized protein</fullName>
    </submittedName>
</protein>
<evidence type="ECO:0000313" key="2">
    <source>
        <dbReference type="Proteomes" id="UP001321543"/>
    </source>
</evidence>
<reference evidence="2" key="1">
    <citation type="journal article" date="2019" name="Int. J. Syst. Evol. Microbiol.">
        <title>The Global Catalogue of Microorganisms (GCM) 10K type strain sequencing project: providing services to taxonomists for standard genome sequencing and annotation.</title>
        <authorList>
            <consortium name="The Broad Institute Genomics Platform"/>
            <consortium name="The Broad Institute Genome Sequencing Center for Infectious Disease"/>
            <person name="Wu L."/>
            <person name="Ma J."/>
        </authorList>
    </citation>
    <scope>NUCLEOTIDE SEQUENCE [LARGE SCALE GENOMIC DNA]</scope>
    <source>
        <strain evidence="2">NBRC 106310</strain>
    </source>
</reference>
<accession>A0ABN6X6T6</accession>